<gene>
    <name evidence="1" type="ORF">Zm00014a_003761</name>
</gene>
<proteinExistence type="predicted"/>
<evidence type="ECO:0000313" key="2">
    <source>
        <dbReference type="Proteomes" id="UP000251960"/>
    </source>
</evidence>
<reference evidence="1 2" key="1">
    <citation type="journal article" date="2018" name="Nat. Genet.">
        <title>Extensive intraspecific gene order and gene structural variations between Mo17 and other maize genomes.</title>
        <authorList>
            <person name="Sun S."/>
            <person name="Zhou Y."/>
            <person name="Chen J."/>
            <person name="Shi J."/>
            <person name="Zhao H."/>
            <person name="Zhao H."/>
            <person name="Song W."/>
            <person name="Zhang M."/>
            <person name="Cui Y."/>
            <person name="Dong X."/>
            <person name="Liu H."/>
            <person name="Ma X."/>
            <person name="Jiao Y."/>
            <person name="Wang B."/>
            <person name="Wei X."/>
            <person name="Stein J.C."/>
            <person name="Glaubitz J.C."/>
            <person name="Lu F."/>
            <person name="Yu G."/>
            <person name="Liang C."/>
            <person name="Fengler K."/>
            <person name="Li B."/>
            <person name="Rafalski A."/>
            <person name="Schnable P.S."/>
            <person name="Ware D.H."/>
            <person name="Buckler E.S."/>
            <person name="Lai J."/>
        </authorList>
    </citation>
    <scope>NUCLEOTIDE SEQUENCE [LARGE SCALE GENOMIC DNA]</scope>
    <source>
        <strain evidence="2">cv. Missouri 17</strain>
        <tissue evidence="1">Seedling</tissue>
    </source>
</reference>
<name>A0A3L6DTA9_MAIZE</name>
<dbReference type="EMBL" id="NCVQ01000009">
    <property type="protein sequence ID" value="PWZ11835.1"/>
    <property type="molecule type" value="Genomic_DNA"/>
</dbReference>
<protein>
    <submittedName>
        <fullName evidence="1">Uncharacterized protein</fullName>
    </submittedName>
</protein>
<evidence type="ECO:0000313" key="1">
    <source>
        <dbReference type="EMBL" id="PWZ11835.1"/>
    </source>
</evidence>
<dbReference type="AlphaFoldDB" id="A0A3L6DTA9"/>
<comment type="caution">
    <text evidence="1">The sequence shown here is derived from an EMBL/GenBank/DDBJ whole genome shotgun (WGS) entry which is preliminary data.</text>
</comment>
<dbReference type="Proteomes" id="UP000251960">
    <property type="component" value="Chromosome 8"/>
</dbReference>
<accession>A0A3L6DTA9</accession>
<organism evidence="1 2">
    <name type="scientific">Zea mays</name>
    <name type="common">Maize</name>
    <dbReference type="NCBI Taxonomy" id="4577"/>
    <lineage>
        <taxon>Eukaryota</taxon>
        <taxon>Viridiplantae</taxon>
        <taxon>Streptophyta</taxon>
        <taxon>Embryophyta</taxon>
        <taxon>Tracheophyta</taxon>
        <taxon>Spermatophyta</taxon>
        <taxon>Magnoliopsida</taxon>
        <taxon>Liliopsida</taxon>
        <taxon>Poales</taxon>
        <taxon>Poaceae</taxon>
        <taxon>PACMAD clade</taxon>
        <taxon>Panicoideae</taxon>
        <taxon>Andropogonodae</taxon>
        <taxon>Andropogoneae</taxon>
        <taxon>Tripsacinae</taxon>
        <taxon>Zea</taxon>
    </lineage>
</organism>
<sequence>MAGGRKREWLRNRMATIAGTPGARRQQQSPRWALRVRALSAALRRGRHGHGAAAAGLPRVVFLRRLYESVVFHLLWVMSPPSSSPRSASSSCVSASACDRSTGQPWLVAQRLCAFFALKKMYHDTPVPSSVRAIQIVIKYYT</sequence>